<dbReference type="EMBL" id="CP032382">
    <property type="protein sequence ID" value="AYB32381.1"/>
    <property type="molecule type" value="Genomic_DNA"/>
</dbReference>
<sequence>MEAIMKEIKGIGFYLPYDKESFIPLNSLASLSDIDIAIFSPNLDTTDYSRFGDYSDTGEHEGKKRYNKTSSALIKEHSKHWKKELNSFLHSGGTLYIILSKREDFFIYTGEMDVTGTGRTQLKRHYVVPFSNYDFLPFQKVTYFSASGKTVTPQSPIIADLFQQFKDMFSYETYLESKADAQNLFTTKNKDRVLGALVEVGSGYVIFLPSINFDSSEFVRKDKGTNEEVWTAAALKKGRVFVNCLVEIDKMLRKKMAKTPKPNWINAQVFELPQSKATKTKIESIQNEVDLKNKELERLKNILEEQESLKDLLFETGKALETAVIRGLKILGYSAENYDDGSLELDQIIISPEGHRFIGECEGKDSKDIEVTKFRQLLDGLNADFAKDHVTEKAFGLLFGNPQRLTEPDQRSLDFTAKCKSGAKRENIGLIKTQDLFLVCRVIVENNDVEYAKMCRNAILNQLGQVVKFPAYSTSSKIH</sequence>
<evidence type="ECO:0000313" key="2">
    <source>
        <dbReference type="EMBL" id="AYB32381.1"/>
    </source>
</evidence>
<evidence type="ECO:0000256" key="1">
    <source>
        <dbReference type="SAM" id="Coils"/>
    </source>
</evidence>
<gene>
    <name evidence="2" type="ORF">D4L85_18190</name>
</gene>
<name>A0A385SQ25_9BACT</name>
<protein>
    <submittedName>
        <fullName evidence="2">Uncharacterized protein</fullName>
    </submittedName>
</protein>
<organism evidence="2 3">
    <name type="scientific">Chryseolinea soli</name>
    <dbReference type="NCBI Taxonomy" id="2321403"/>
    <lineage>
        <taxon>Bacteria</taxon>
        <taxon>Pseudomonadati</taxon>
        <taxon>Bacteroidota</taxon>
        <taxon>Cytophagia</taxon>
        <taxon>Cytophagales</taxon>
        <taxon>Fulvivirgaceae</taxon>
        <taxon>Chryseolinea</taxon>
    </lineage>
</organism>
<dbReference type="KEGG" id="chk:D4L85_18190"/>
<evidence type="ECO:0000313" key="3">
    <source>
        <dbReference type="Proteomes" id="UP000266183"/>
    </source>
</evidence>
<accession>A0A385SQ25</accession>
<keyword evidence="3" id="KW-1185">Reference proteome</keyword>
<reference evidence="3" key="1">
    <citation type="submission" date="2018-09" db="EMBL/GenBank/DDBJ databases">
        <title>Chryseolinea sp. KIS68-18 isolated from soil.</title>
        <authorList>
            <person name="Weon H.-Y."/>
            <person name="Kwon S.-W."/>
            <person name="Lee S.A."/>
        </authorList>
    </citation>
    <scope>NUCLEOTIDE SEQUENCE [LARGE SCALE GENOMIC DNA]</scope>
    <source>
        <strain evidence="3">KIS68-18</strain>
    </source>
</reference>
<proteinExistence type="predicted"/>
<dbReference type="Proteomes" id="UP000266183">
    <property type="component" value="Chromosome"/>
</dbReference>
<keyword evidence="1" id="KW-0175">Coiled coil</keyword>
<dbReference type="AlphaFoldDB" id="A0A385SQ25"/>
<feature type="coiled-coil region" evidence="1">
    <location>
        <begin position="282"/>
        <end position="316"/>
    </location>
</feature>